<feature type="signal peptide" evidence="2">
    <location>
        <begin position="1"/>
        <end position="22"/>
    </location>
</feature>
<dbReference type="AlphaFoldDB" id="A0ABD3MV80"/>
<feature type="compositionally biased region" description="Acidic residues" evidence="1">
    <location>
        <begin position="193"/>
        <end position="209"/>
    </location>
</feature>
<keyword evidence="2" id="KW-0732">Signal</keyword>
<keyword evidence="4" id="KW-1185">Reference proteome</keyword>
<sequence length="293" mass="33410">MLASSIAAALVVVGQLLKCHSAFVVPSALNTIGRSTDIFFTKQPQHIKLISQSSPLSITTSSISTRTTKSKTTSTTLHNGIILDVDDNFFTYTFFSIGLFYSLGKAYNRYLLEEIAFEQRKLEARERILESDPTMDELTLRRMESAKWLSVYGRKYRGRGETAATSDRGGGGEDDERGDGVGRRRRRSRVATMDDEDDDYYDDDDDDDAPTTMSSDEITAFESQYNIPYDPYYDEPYTESQLPSGKYKVDKSYGDRRYENGEIFYKEEGTGLYYRMGSRPRQKKFWDWGGGKK</sequence>
<name>A0ABD3MV80_9STRA</name>
<feature type="chain" id="PRO_5044771560" evidence="2">
    <location>
        <begin position="23"/>
        <end position="293"/>
    </location>
</feature>
<evidence type="ECO:0000256" key="2">
    <source>
        <dbReference type="SAM" id="SignalP"/>
    </source>
</evidence>
<evidence type="ECO:0000313" key="4">
    <source>
        <dbReference type="Proteomes" id="UP001530293"/>
    </source>
</evidence>
<proteinExistence type="predicted"/>
<reference evidence="3 4" key="1">
    <citation type="submission" date="2024-10" db="EMBL/GenBank/DDBJ databases">
        <title>Updated reference genomes for cyclostephanoid diatoms.</title>
        <authorList>
            <person name="Roberts W.R."/>
            <person name="Alverson A.J."/>
        </authorList>
    </citation>
    <scope>NUCLEOTIDE SEQUENCE [LARGE SCALE GENOMIC DNA]</scope>
    <source>
        <strain evidence="3 4">AJA232-27</strain>
    </source>
</reference>
<organism evidence="3 4">
    <name type="scientific">Discostella pseudostelligera</name>
    <dbReference type="NCBI Taxonomy" id="259834"/>
    <lineage>
        <taxon>Eukaryota</taxon>
        <taxon>Sar</taxon>
        <taxon>Stramenopiles</taxon>
        <taxon>Ochrophyta</taxon>
        <taxon>Bacillariophyta</taxon>
        <taxon>Coscinodiscophyceae</taxon>
        <taxon>Thalassiosirophycidae</taxon>
        <taxon>Stephanodiscales</taxon>
        <taxon>Stephanodiscaceae</taxon>
        <taxon>Discostella</taxon>
    </lineage>
</organism>
<protein>
    <submittedName>
        <fullName evidence="3">Uncharacterized protein</fullName>
    </submittedName>
</protein>
<evidence type="ECO:0000313" key="3">
    <source>
        <dbReference type="EMBL" id="KAL3766147.1"/>
    </source>
</evidence>
<accession>A0ABD3MV80</accession>
<evidence type="ECO:0000256" key="1">
    <source>
        <dbReference type="SAM" id="MobiDB-lite"/>
    </source>
</evidence>
<feature type="region of interest" description="Disordered" evidence="1">
    <location>
        <begin position="159"/>
        <end position="213"/>
    </location>
</feature>
<dbReference type="EMBL" id="JALLBG020000088">
    <property type="protein sequence ID" value="KAL3766147.1"/>
    <property type="molecule type" value="Genomic_DNA"/>
</dbReference>
<comment type="caution">
    <text evidence="3">The sequence shown here is derived from an EMBL/GenBank/DDBJ whole genome shotgun (WGS) entry which is preliminary data.</text>
</comment>
<gene>
    <name evidence="3" type="ORF">ACHAWU_004147</name>
</gene>
<dbReference type="Proteomes" id="UP001530293">
    <property type="component" value="Unassembled WGS sequence"/>
</dbReference>